<dbReference type="PROSITE" id="PS00108">
    <property type="entry name" value="PROTEIN_KINASE_ST"/>
    <property type="match status" value="1"/>
</dbReference>
<dbReference type="InterPro" id="IPR011009">
    <property type="entry name" value="Kinase-like_dom_sf"/>
</dbReference>
<evidence type="ECO:0000256" key="1">
    <source>
        <dbReference type="ARBA" id="ARBA00004479"/>
    </source>
</evidence>
<dbReference type="Gene3D" id="3.30.200.20">
    <property type="entry name" value="Phosphorylase Kinase, domain 1"/>
    <property type="match status" value="1"/>
</dbReference>
<name>A0A8S0S9X9_OLEEU</name>
<sequence length="617" mass="70198">MAPQLIYLIFLSLFAALGSIAQNECQVENCTQYGPAIRFPFSLKDRHQQHCGYPGFELRCTQNNDTVLELPFPVKASVKDSNLPFSVQFSIQEIDYKNQLIEISQVFGCFPGLLPILNLSASPFQFPDDYSYNFTLFNCSKIKRDNLEYMIPIPCLSSKDYDVYSVWSVHFLYELSLQSCSKMFDIQSIPYDVFYNPCSFQLKWSRPSCGHCESNGKHCRLKNDSSILDDTECYSSKTEGPVAKLRVAGEVLGPLLAAFLAIASYWIYSSYKLKKESDLKIEQFLVDYKALNPTRYSYADIKRITDNFIEKLGEGGYGTVYKGKLSNDVFVAIKILNNSKENGEDFINEVGTIGRIHHVNVVRLVGYCADGFTRALVYEFLPNDSLQKFISSEKQRSKLGWEKLHRIAVDIAKGVEYLHQGCEQRILHFDIKPNNILLDDNFNPKISDFGLAKLCSKEQSIVSMTAARGTIGYIALEVFSRNFGNVSYKSDVYSFGMLLLEMVEGLKKNDVGGQDKSQVYFPEWIYNKLEHGEEIAIQIEKESDNKIVRKLTIVGLWYIQWYPVERPSMKVVIQMLESEETPSMPHNPFTSTNGTQNAATARGRIFSSELEIISESE</sequence>
<comment type="caution">
    <text evidence="15">The sequence shown here is derived from an EMBL/GenBank/DDBJ whole genome shotgun (WGS) entry which is preliminary data.</text>
</comment>
<dbReference type="Gramene" id="OE9A084106T1">
    <property type="protein sequence ID" value="OE9A084106C1"/>
    <property type="gene ID" value="OE9A084106"/>
</dbReference>
<dbReference type="GO" id="GO:0005524">
    <property type="term" value="F:ATP binding"/>
    <property type="evidence" value="ECO:0007669"/>
    <property type="project" value="UniProtKB-UniRule"/>
</dbReference>
<proteinExistence type="predicted"/>
<dbReference type="InterPro" id="IPR017441">
    <property type="entry name" value="Protein_kinase_ATP_BS"/>
</dbReference>
<keyword evidence="9" id="KW-1133">Transmembrane helix</keyword>
<feature type="chain" id="PRO_5035918854" evidence="13">
    <location>
        <begin position="22"/>
        <end position="617"/>
    </location>
</feature>
<dbReference type="GO" id="GO:0004674">
    <property type="term" value="F:protein serine/threonine kinase activity"/>
    <property type="evidence" value="ECO:0007669"/>
    <property type="project" value="UniProtKB-KW"/>
</dbReference>
<evidence type="ECO:0000256" key="7">
    <source>
        <dbReference type="ARBA" id="ARBA00022777"/>
    </source>
</evidence>
<keyword evidence="2" id="KW-0723">Serine/threonine-protein kinase</keyword>
<dbReference type="PROSITE" id="PS50011">
    <property type="entry name" value="PROTEIN_KINASE_DOM"/>
    <property type="match status" value="1"/>
</dbReference>
<dbReference type="PANTHER" id="PTHR27009">
    <property type="entry name" value="RUST RESISTANCE KINASE LR10-RELATED"/>
    <property type="match status" value="1"/>
</dbReference>
<keyword evidence="7 15" id="KW-0418">Kinase</keyword>
<keyword evidence="10" id="KW-0472">Membrane</keyword>
<dbReference type="InterPro" id="IPR008271">
    <property type="entry name" value="Ser/Thr_kinase_AS"/>
</dbReference>
<gene>
    <name evidence="15" type="ORF">OLEA9_A084106</name>
</gene>
<evidence type="ECO:0000256" key="4">
    <source>
        <dbReference type="ARBA" id="ARBA00022692"/>
    </source>
</evidence>
<dbReference type="AlphaFoldDB" id="A0A8S0S9X9"/>
<evidence type="ECO:0000256" key="10">
    <source>
        <dbReference type="ARBA" id="ARBA00023136"/>
    </source>
</evidence>
<dbReference type="FunFam" id="3.30.200.20:FF:000178">
    <property type="entry name" value="serine/threonine-protein kinase PBS1-like"/>
    <property type="match status" value="1"/>
</dbReference>
<evidence type="ECO:0000256" key="6">
    <source>
        <dbReference type="ARBA" id="ARBA00022741"/>
    </source>
</evidence>
<dbReference type="Gene3D" id="1.10.510.10">
    <property type="entry name" value="Transferase(Phosphotransferase) domain 1"/>
    <property type="match status" value="1"/>
</dbReference>
<organism evidence="15 16">
    <name type="scientific">Olea europaea subsp. europaea</name>
    <dbReference type="NCBI Taxonomy" id="158383"/>
    <lineage>
        <taxon>Eukaryota</taxon>
        <taxon>Viridiplantae</taxon>
        <taxon>Streptophyta</taxon>
        <taxon>Embryophyta</taxon>
        <taxon>Tracheophyta</taxon>
        <taxon>Spermatophyta</taxon>
        <taxon>Magnoliopsida</taxon>
        <taxon>eudicotyledons</taxon>
        <taxon>Gunneridae</taxon>
        <taxon>Pentapetalae</taxon>
        <taxon>asterids</taxon>
        <taxon>lamiids</taxon>
        <taxon>Lamiales</taxon>
        <taxon>Oleaceae</taxon>
        <taxon>Oleeae</taxon>
        <taxon>Olea</taxon>
    </lineage>
</organism>
<dbReference type="GO" id="GO:0016020">
    <property type="term" value="C:membrane"/>
    <property type="evidence" value="ECO:0007669"/>
    <property type="project" value="UniProtKB-SubCell"/>
</dbReference>
<dbReference type="Proteomes" id="UP000594638">
    <property type="component" value="Unassembled WGS sequence"/>
</dbReference>
<dbReference type="SMART" id="SM00220">
    <property type="entry name" value="S_TKc"/>
    <property type="match status" value="1"/>
</dbReference>
<evidence type="ECO:0000259" key="14">
    <source>
        <dbReference type="PROSITE" id="PS50011"/>
    </source>
</evidence>
<feature type="binding site" evidence="12">
    <location>
        <position position="334"/>
    </location>
    <ligand>
        <name>ATP</name>
        <dbReference type="ChEBI" id="CHEBI:30616"/>
    </ligand>
</feature>
<dbReference type="EMBL" id="CACTIH010004023">
    <property type="protein sequence ID" value="CAA2988751.1"/>
    <property type="molecule type" value="Genomic_DNA"/>
</dbReference>
<protein>
    <submittedName>
        <fullName evidence="15">Rust resistance kinase Lr10-like</fullName>
    </submittedName>
</protein>
<evidence type="ECO:0000256" key="13">
    <source>
        <dbReference type="SAM" id="SignalP"/>
    </source>
</evidence>
<reference evidence="15 16" key="1">
    <citation type="submission" date="2019-12" db="EMBL/GenBank/DDBJ databases">
        <authorList>
            <person name="Alioto T."/>
            <person name="Alioto T."/>
            <person name="Gomez Garrido J."/>
        </authorList>
    </citation>
    <scope>NUCLEOTIDE SEQUENCE [LARGE SCALE GENOMIC DNA]</scope>
</reference>
<dbReference type="InterPro" id="IPR025287">
    <property type="entry name" value="WAK_GUB"/>
</dbReference>
<dbReference type="Pfam" id="PF13947">
    <property type="entry name" value="GUB_WAK_bind"/>
    <property type="match status" value="1"/>
</dbReference>
<comment type="subcellular location">
    <subcellularLocation>
        <location evidence="1">Membrane</location>
        <topology evidence="1">Single-pass type I membrane protein</topology>
    </subcellularLocation>
</comment>
<evidence type="ECO:0000256" key="12">
    <source>
        <dbReference type="PROSITE-ProRule" id="PRU10141"/>
    </source>
</evidence>
<dbReference type="GO" id="GO:0030247">
    <property type="term" value="F:polysaccharide binding"/>
    <property type="evidence" value="ECO:0007669"/>
    <property type="project" value="InterPro"/>
</dbReference>
<keyword evidence="11" id="KW-0325">Glycoprotein</keyword>
<evidence type="ECO:0000256" key="3">
    <source>
        <dbReference type="ARBA" id="ARBA00022679"/>
    </source>
</evidence>
<keyword evidence="5 13" id="KW-0732">Signal</keyword>
<evidence type="ECO:0000256" key="9">
    <source>
        <dbReference type="ARBA" id="ARBA00022989"/>
    </source>
</evidence>
<keyword evidence="6 12" id="KW-0547">Nucleotide-binding</keyword>
<accession>A0A8S0S9X9</accession>
<evidence type="ECO:0000313" key="15">
    <source>
        <dbReference type="EMBL" id="CAA2988751.1"/>
    </source>
</evidence>
<evidence type="ECO:0000313" key="16">
    <source>
        <dbReference type="Proteomes" id="UP000594638"/>
    </source>
</evidence>
<keyword evidence="4" id="KW-0812">Transmembrane</keyword>
<dbReference type="OrthoDB" id="900299at2759"/>
<feature type="domain" description="Protein kinase" evidence="14">
    <location>
        <begin position="306"/>
        <end position="590"/>
    </location>
</feature>
<keyword evidence="8 12" id="KW-0067">ATP-binding</keyword>
<evidence type="ECO:0000256" key="2">
    <source>
        <dbReference type="ARBA" id="ARBA00022527"/>
    </source>
</evidence>
<keyword evidence="16" id="KW-1185">Reference proteome</keyword>
<dbReference type="SUPFAM" id="SSF56112">
    <property type="entry name" value="Protein kinase-like (PK-like)"/>
    <property type="match status" value="1"/>
</dbReference>
<feature type="signal peptide" evidence="13">
    <location>
        <begin position="1"/>
        <end position="21"/>
    </location>
</feature>
<dbReference type="InterPro" id="IPR045874">
    <property type="entry name" value="LRK10/LRL21-25-like"/>
</dbReference>
<keyword evidence="3" id="KW-0808">Transferase</keyword>
<dbReference type="FunFam" id="1.10.510.10:FF:000590">
    <property type="entry name" value="PR5-like receptor kinase"/>
    <property type="match status" value="1"/>
</dbReference>
<dbReference type="PROSITE" id="PS00107">
    <property type="entry name" value="PROTEIN_KINASE_ATP"/>
    <property type="match status" value="1"/>
</dbReference>
<evidence type="ECO:0000256" key="8">
    <source>
        <dbReference type="ARBA" id="ARBA00022840"/>
    </source>
</evidence>
<dbReference type="InterPro" id="IPR000719">
    <property type="entry name" value="Prot_kinase_dom"/>
</dbReference>
<dbReference type="Pfam" id="PF00069">
    <property type="entry name" value="Pkinase"/>
    <property type="match status" value="1"/>
</dbReference>
<evidence type="ECO:0000256" key="11">
    <source>
        <dbReference type="ARBA" id="ARBA00023180"/>
    </source>
</evidence>
<evidence type="ECO:0000256" key="5">
    <source>
        <dbReference type="ARBA" id="ARBA00022729"/>
    </source>
</evidence>